<dbReference type="Proteomes" id="UP000785679">
    <property type="component" value="Unassembled WGS sequence"/>
</dbReference>
<evidence type="ECO:0000313" key="3">
    <source>
        <dbReference type="EMBL" id="TNV86588.1"/>
    </source>
</evidence>
<keyword evidence="1" id="KW-0472">Membrane</keyword>
<keyword evidence="2" id="KW-0732">Signal</keyword>
<accession>A0A8J8P3H2</accession>
<keyword evidence="4" id="KW-1185">Reference proteome</keyword>
<feature type="signal peptide" evidence="2">
    <location>
        <begin position="1"/>
        <end position="19"/>
    </location>
</feature>
<reference evidence="3" key="1">
    <citation type="submission" date="2019-06" db="EMBL/GenBank/DDBJ databases">
        <authorList>
            <person name="Zheng W."/>
        </authorList>
    </citation>
    <scope>NUCLEOTIDE SEQUENCE</scope>
    <source>
        <strain evidence="3">QDHG01</strain>
    </source>
</reference>
<comment type="caution">
    <text evidence="3">The sequence shown here is derived from an EMBL/GenBank/DDBJ whole genome shotgun (WGS) entry which is preliminary data.</text>
</comment>
<feature type="transmembrane region" description="Helical" evidence="1">
    <location>
        <begin position="101"/>
        <end position="126"/>
    </location>
</feature>
<sequence>MMSVLAFAVNVFVSYPVEAYSAEVDLEFFLCMLNHCSRMMSIGAIFMLTIVTTQVQNSQTLGGVITANMFMWIIIYRVFMSPHNRAIDTDRNRARIRLITNVKFIVASEIEPAFSSLATAATFIILM</sequence>
<keyword evidence="1" id="KW-0812">Transmembrane</keyword>
<protein>
    <submittedName>
        <fullName evidence="3">Uncharacterized protein</fullName>
    </submittedName>
</protein>
<keyword evidence="1" id="KW-1133">Transmembrane helix</keyword>
<feature type="chain" id="PRO_5035300758" evidence="2">
    <location>
        <begin position="20"/>
        <end position="127"/>
    </location>
</feature>
<name>A0A8J8P3H2_HALGN</name>
<feature type="transmembrane region" description="Helical" evidence="1">
    <location>
        <begin position="61"/>
        <end position="80"/>
    </location>
</feature>
<dbReference type="EMBL" id="RRYP01000965">
    <property type="protein sequence ID" value="TNV86588.1"/>
    <property type="molecule type" value="Genomic_DNA"/>
</dbReference>
<evidence type="ECO:0000256" key="2">
    <source>
        <dbReference type="SAM" id="SignalP"/>
    </source>
</evidence>
<proteinExistence type="predicted"/>
<dbReference type="AlphaFoldDB" id="A0A8J8P3H2"/>
<gene>
    <name evidence="3" type="ORF">FGO68_gene16817</name>
</gene>
<organism evidence="3 4">
    <name type="scientific">Halteria grandinella</name>
    <dbReference type="NCBI Taxonomy" id="5974"/>
    <lineage>
        <taxon>Eukaryota</taxon>
        <taxon>Sar</taxon>
        <taxon>Alveolata</taxon>
        <taxon>Ciliophora</taxon>
        <taxon>Intramacronucleata</taxon>
        <taxon>Spirotrichea</taxon>
        <taxon>Stichotrichia</taxon>
        <taxon>Sporadotrichida</taxon>
        <taxon>Halteriidae</taxon>
        <taxon>Halteria</taxon>
    </lineage>
</organism>
<evidence type="ECO:0000256" key="1">
    <source>
        <dbReference type="SAM" id="Phobius"/>
    </source>
</evidence>
<evidence type="ECO:0000313" key="4">
    <source>
        <dbReference type="Proteomes" id="UP000785679"/>
    </source>
</evidence>